<protein>
    <submittedName>
        <fullName evidence="7">Cation:proton antiporter</fullName>
    </submittedName>
</protein>
<proteinExistence type="predicted"/>
<gene>
    <name evidence="7" type="ORF">DWQ67_09925</name>
</gene>
<comment type="caution">
    <text evidence="7">The sequence shown here is derived from an EMBL/GenBank/DDBJ whole genome shotgun (WGS) entry which is preliminary data.</text>
</comment>
<keyword evidence="2" id="KW-1003">Cell membrane</keyword>
<comment type="subcellular location">
    <subcellularLocation>
        <location evidence="1">Cell membrane</location>
        <topology evidence="1">Multi-pass membrane protein</topology>
    </subcellularLocation>
</comment>
<evidence type="ECO:0000256" key="2">
    <source>
        <dbReference type="ARBA" id="ARBA00022475"/>
    </source>
</evidence>
<evidence type="ECO:0000256" key="6">
    <source>
        <dbReference type="SAM" id="Phobius"/>
    </source>
</evidence>
<dbReference type="InterPro" id="IPR007208">
    <property type="entry name" value="MrpF/PhaF-like"/>
</dbReference>
<evidence type="ECO:0000256" key="5">
    <source>
        <dbReference type="ARBA" id="ARBA00023136"/>
    </source>
</evidence>
<dbReference type="Proteomes" id="UP000273119">
    <property type="component" value="Unassembled WGS sequence"/>
</dbReference>
<keyword evidence="3 6" id="KW-0812">Transmembrane</keyword>
<evidence type="ECO:0000313" key="7">
    <source>
        <dbReference type="EMBL" id="RKW70243.1"/>
    </source>
</evidence>
<dbReference type="GO" id="GO:0005886">
    <property type="term" value="C:plasma membrane"/>
    <property type="evidence" value="ECO:0007669"/>
    <property type="project" value="UniProtKB-SubCell"/>
</dbReference>
<dbReference type="AlphaFoldDB" id="A0A496PIB7"/>
<evidence type="ECO:0000256" key="1">
    <source>
        <dbReference type="ARBA" id="ARBA00004651"/>
    </source>
</evidence>
<evidence type="ECO:0000256" key="3">
    <source>
        <dbReference type="ARBA" id="ARBA00022692"/>
    </source>
</evidence>
<feature type="transmembrane region" description="Helical" evidence="6">
    <location>
        <begin position="34"/>
        <end position="54"/>
    </location>
</feature>
<organism evidence="7 8">
    <name type="scientific">Galactobacter caseinivorans</name>
    <dbReference type="NCBI Taxonomy" id="2676123"/>
    <lineage>
        <taxon>Bacteria</taxon>
        <taxon>Bacillati</taxon>
        <taxon>Actinomycetota</taxon>
        <taxon>Actinomycetes</taxon>
        <taxon>Micrococcales</taxon>
        <taxon>Micrococcaceae</taxon>
        <taxon>Galactobacter</taxon>
    </lineage>
</organism>
<name>A0A496PIB7_9MICC</name>
<evidence type="ECO:0000313" key="8">
    <source>
        <dbReference type="Proteomes" id="UP000273119"/>
    </source>
</evidence>
<evidence type="ECO:0000256" key="4">
    <source>
        <dbReference type="ARBA" id="ARBA00022989"/>
    </source>
</evidence>
<dbReference type="EMBL" id="QQXL01000005">
    <property type="protein sequence ID" value="RKW70243.1"/>
    <property type="molecule type" value="Genomic_DNA"/>
</dbReference>
<dbReference type="GO" id="GO:0015075">
    <property type="term" value="F:monoatomic ion transmembrane transporter activity"/>
    <property type="evidence" value="ECO:0007669"/>
    <property type="project" value="InterPro"/>
</dbReference>
<keyword evidence="4 6" id="KW-1133">Transmembrane helix</keyword>
<keyword evidence="8" id="KW-1185">Reference proteome</keyword>
<feature type="transmembrane region" description="Helical" evidence="6">
    <location>
        <begin position="61"/>
        <end position="83"/>
    </location>
</feature>
<dbReference type="Pfam" id="PF04066">
    <property type="entry name" value="MrpF_PhaF"/>
    <property type="match status" value="1"/>
</dbReference>
<sequence length="88" mass="9027">MMTIVAWVCGVLLSLAGAAAVVRIVKGPSLLDRMLASDVLLIIIASALLLRAALTGDLIDLVFVLIVAVVGFLGAVTVARTVAAREQG</sequence>
<keyword evidence="5 6" id="KW-0472">Membrane</keyword>
<reference evidence="7 8" key="1">
    <citation type="submission" date="2018-07" db="EMBL/GenBank/DDBJ databases">
        <title>Arthrobacter sp. nov., isolated from raw cow's milk with high bacterial count.</title>
        <authorList>
            <person name="Hahne J."/>
            <person name="Isele D."/>
            <person name="Lipski A."/>
        </authorList>
    </citation>
    <scope>NUCLEOTIDE SEQUENCE [LARGE SCALE GENOMIC DNA]</scope>
    <source>
        <strain evidence="7 8">JZ R-183</strain>
    </source>
</reference>
<accession>A0A496PIB7</accession>